<reference evidence="3" key="1">
    <citation type="submission" date="2016-10" db="EMBL/GenBank/DDBJ databases">
        <authorList>
            <person name="Varghese N."/>
            <person name="Submissions S."/>
        </authorList>
    </citation>
    <scope>NUCLEOTIDE SEQUENCE [LARGE SCALE GENOMIC DNA]</scope>
    <source>
        <strain evidence="3">DSM 23445</strain>
    </source>
</reference>
<feature type="domain" description="VapC45 PIN like" evidence="1">
    <location>
        <begin position="1"/>
        <end position="89"/>
    </location>
</feature>
<keyword evidence="3" id="KW-1185">Reference proteome</keyword>
<dbReference type="CDD" id="cd18769">
    <property type="entry name" value="PIN_Mut7-C-like"/>
    <property type="match status" value="1"/>
</dbReference>
<dbReference type="RefSeq" id="WP_091698085.1">
    <property type="nucleotide sequence ID" value="NZ_FPBF01000010.1"/>
</dbReference>
<organism evidence="2 3">
    <name type="scientific">Algoriphagus locisalis</name>
    <dbReference type="NCBI Taxonomy" id="305507"/>
    <lineage>
        <taxon>Bacteria</taxon>
        <taxon>Pseudomonadati</taxon>
        <taxon>Bacteroidota</taxon>
        <taxon>Cytophagia</taxon>
        <taxon>Cytophagales</taxon>
        <taxon>Cyclobacteriaceae</taxon>
        <taxon>Algoriphagus</taxon>
    </lineage>
</organism>
<dbReference type="STRING" id="305507.SAMN04489724_0076"/>
<dbReference type="Proteomes" id="UP000199673">
    <property type="component" value="Unassembled WGS sequence"/>
</dbReference>
<accession>A0A1I7E509</accession>
<proteinExistence type="predicted"/>
<dbReference type="Pfam" id="PF18478">
    <property type="entry name" value="PIN_10"/>
    <property type="match status" value="1"/>
</dbReference>
<protein>
    <recommendedName>
        <fullName evidence="1">VapC45 PIN like domain-containing protein</fullName>
    </recommendedName>
</protein>
<dbReference type="InterPro" id="IPR041375">
    <property type="entry name" value="VapC45_PIN-like"/>
</dbReference>
<dbReference type="AlphaFoldDB" id="A0A1I7E509"/>
<evidence type="ECO:0000259" key="1">
    <source>
        <dbReference type="Pfam" id="PF18478"/>
    </source>
</evidence>
<gene>
    <name evidence="2" type="ORF">SAMN04489724_0076</name>
</gene>
<evidence type="ECO:0000313" key="2">
    <source>
        <dbReference type="EMBL" id="SFU19002.1"/>
    </source>
</evidence>
<evidence type="ECO:0000313" key="3">
    <source>
        <dbReference type="Proteomes" id="UP000199673"/>
    </source>
</evidence>
<sequence length="138" mass="15862">MIIFTDENIPPHLAPGFQMIQGPESLKTGIPLEVKHLPDHFGYGTKDIDWIPEIGRLKACVITRDTNLSRRKHEIELLEKHKLGVFFLRAKGKKSGLSVWQMVEMLARSWPEIAKLAVEENRPFGYEIDLKGKLKKIF</sequence>
<dbReference type="EMBL" id="FPBF01000010">
    <property type="protein sequence ID" value="SFU19002.1"/>
    <property type="molecule type" value="Genomic_DNA"/>
</dbReference>
<name>A0A1I7E509_9BACT</name>
<dbReference type="OrthoDB" id="839282at2"/>